<dbReference type="AlphaFoldDB" id="A0A645DVF4"/>
<name>A0A645DVF4_9ZZZZ</name>
<organism evidence="2">
    <name type="scientific">bioreactor metagenome</name>
    <dbReference type="NCBI Taxonomy" id="1076179"/>
    <lineage>
        <taxon>unclassified sequences</taxon>
        <taxon>metagenomes</taxon>
        <taxon>ecological metagenomes</taxon>
    </lineage>
</organism>
<reference evidence="2" key="1">
    <citation type="submission" date="2019-08" db="EMBL/GenBank/DDBJ databases">
        <authorList>
            <person name="Kucharzyk K."/>
            <person name="Murdoch R.W."/>
            <person name="Higgins S."/>
            <person name="Loffler F."/>
        </authorList>
    </citation>
    <scope>NUCLEOTIDE SEQUENCE</scope>
</reference>
<feature type="region of interest" description="Disordered" evidence="1">
    <location>
        <begin position="48"/>
        <end position="82"/>
    </location>
</feature>
<evidence type="ECO:0000256" key="1">
    <source>
        <dbReference type="SAM" id="MobiDB-lite"/>
    </source>
</evidence>
<proteinExistence type="predicted"/>
<comment type="caution">
    <text evidence="2">The sequence shown here is derived from an EMBL/GenBank/DDBJ whole genome shotgun (WGS) entry which is preliminary data.</text>
</comment>
<protein>
    <submittedName>
        <fullName evidence="2">Uncharacterized protein</fullName>
    </submittedName>
</protein>
<feature type="compositionally biased region" description="Basic residues" evidence="1">
    <location>
        <begin position="57"/>
        <end position="76"/>
    </location>
</feature>
<accession>A0A645DVF4</accession>
<sequence>MRVVHLVQQVVGAGNGAGHHLREERQKQRAFDGVLFRRAVPAVHVGQIAHGNQRVKAQAHHPHGAKRRLQGKSKRKPAVEQR</sequence>
<evidence type="ECO:0000313" key="2">
    <source>
        <dbReference type="EMBL" id="MPM93098.1"/>
    </source>
</evidence>
<dbReference type="EMBL" id="VSSQ01039944">
    <property type="protein sequence ID" value="MPM93098.1"/>
    <property type="molecule type" value="Genomic_DNA"/>
</dbReference>
<dbReference type="AntiFam" id="ANF00121">
    <property type="entry name" value="Shadow ORF (opposite algI)"/>
</dbReference>
<gene>
    <name evidence="2" type="ORF">SDC9_140234</name>
</gene>